<sequence>MNLAMISEEFGEQIAAITVGTRYEISSESDNDIPVMEARIRNTMYCLWKDATSKELAKYLERSAEQYFQELYEFSYGVTSYDDDVSITKGTERLALMIIAEKENRKRQIDRLERAYKRFCSILDVLPTQDVEVLKQYFIERKKVDYELLRGVVKKHLTFIEAYYDKDTEAAEQRSKEISNDIEGPAPKAKPITVQQLKKNKKRAMKQLNKLFI</sequence>
<gene>
    <name evidence="1" type="ORF">QNH24_19665</name>
</gene>
<dbReference type="EMBL" id="CP126101">
    <property type="protein sequence ID" value="WHY50524.1"/>
    <property type="molecule type" value="Genomic_DNA"/>
</dbReference>
<organism evidence="1 2">
    <name type="scientific">Lysinibacillus pakistanensis</name>
    <dbReference type="NCBI Taxonomy" id="759811"/>
    <lineage>
        <taxon>Bacteria</taxon>
        <taxon>Bacillati</taxon>
        <taxon>Bacillota</taxon>
        <taxon>Bacilli</taxon>
        <taxon>Bacillales</taxon>
        <taxon>Bacillaceae</taxon>
        <taxon>Lysinibacillus</taxon>
    </lineage>
</organism>
<dbReference type="AlphaFoldDB" id="A0AAX3WUZ3"/>
<reference evidence="1" key="1">
    <citation type="submission" date="2023-05" db="EMBL/GenBank/DDBJ databases">
        <title>Comparative genomics of Bacillaceae isolates and their secondary metabolite potential.</title>
        <authorList>
            <person name="Song L."/>
            <person name="Nielsen L.J."/>
            <person name="Mohite O."/>
            <person name="Xu X."/>
            <person name="Weber T."/>
            <person name="Kovacs A.T."/>
        </authorList>
    </citation>
    <scope>NUCLEOTIDE SEQUENCE</scope>
    <source>
        <strain evidence="1">LY1</strain>
    </source>
</reference>
<protein>
    <submittedName>
        <fullName evidence="1">Uncharacterized protein</fullName>
    </submittedName>
</protein>
<proteinExistence type="predicted"/>
<evidence type="ECO:0000313" key="2">
    <source>
        <dbReference type="Proteomes" id="UP001178322"/>
    </source>
</evidence>
<name>A0AAX3WUZ3_9BACI</name>
<dbReference type="Proteomes" id="UP001178322">
    <property type="component" value="Chromosome"/>
</dbReference>
<dbReference type="RefSeq" id="WP_283869185.1">
    <property type="nucleotide sequence ID" value="NZ_CP126101.1"/>
</dbReference>
<accession>A0AAX3WUZ3</accession>
<evidence type="ECO:0000313" key="1">
    <source>
        <dbReference type="EMBL" id="WHY50524.1"/>
    </source>
</evidence>